<feature type="compositionally biased region" description="Basic and acidic residues" evidence="1">
    <location>
        <begin position="150"/>
        <end position="160"/>
    </location>
</feature>
<evidence type="ECO:0000256" key="2">
    <source>
        <dbReference type="SAM" id="Phobius"/>
    </source>
</evidence>
<keyword evidence="4" id="KW-1185">Reference proteome</keyword>
<keyword evidence="2" id="KW-1133">Transmembrane helix</keyword>
<proteinExistence type="predicted"/>
<evidence type="ECO:0000256" key="1">
    <source>
        <dbReference type="SAM" id="MobiDB-lite"/>
    </source>
</evidence>
<evidence type="ECO:0000313" key="3">
    <source>
        <dbReference type="EMBL" id="KAF2239143.1"/>
    </source>
</evidence>
<accession>A0A6A6HNN1</accession>
<name>A0A6A6HNN1_VIRVR</name>
<feature type="transmembrane region" description="Helical" evidence="2">
    <location>
        <begin position="209"/>
        <end position="230"/>
    </location>
</feature>
<dbReference type="OrthoDB" id="5387214at2759"/>
<feature type="compositionally biased region" description="Polar residues" evidence="1">
    <location>
        <begin position="59"/>
        <end position="78"/>
    </location>
</feature>
<dbReference type="EMBL" id="ML991773">
    <property type="protein sequence ID" value="KAF2239143.1"/>
    <property type="molecule type" value="Genomic_DNA"/>
</dbReference>
<feature type="compositionally biased region" description="Low complexity" evidence="1">
    <location>
        <begin position="43"/>
        <end position="57"/>
    </location>
</feature>
<dbReference type="AlphaFoldDB" id="A0A6A6HNN1"/>
<dbReference type="Proteomes" id="UP000800092">
    <property type="component" value="Unassembled WGS sequence"/>
</dbReference>
<sequence>MTSEKPTFGATIEPRSPEPTHPRLQINSAPFGDEKTPLPTIDSASTTSTPTLTPVVSHNDLSSSPPAADSQHNNNNPFSAFYAHPPSRTSLEQLNSSRNASRQNLHLGPSNGSGIVNENTHSNHSQHDLEKGLRPTSLTNLSGSIGPRPSTDRLNYHHDSSTAWPTKQSLKAKARAMKLERRLQRSGRGCCGSCVELRERCRLKGRMKLWVKILLGLLIVAAAVGIGIGVSRAVGGGVWAKHGTTQIGAH</sequence>
<organism evidence="3 4">
    <name type="scientific">Viridothelium virens</name>
    <name type="common">Speckled blister lichen</name>
    <name type="synonym">Trypethelium virens</name>
    <dbReference type="NCBI Taxonomy" id="1048519"/>
    <lineage>
        <taxon>Eukaryota</taxon>
        <taxon>Fungi</taxon>
        <taxon>Dikarya</taxon>
        <taxon>Ascomycota</taxon>
        <taxon>Pezizomycotina</taxon>
        <taxon>Dothideomycetes</taxon>
        <taxon>Dothideomycetes incertae sedis</taxon>
        <taxon>Trypetheliales</taxon>
        <taxon>Trypetheliaceae</taxon>
        <taxon>Viridothelium</taxon>
    </lineage>
</organism>
<evidence type="ECO:0000313" key="4">
    <source>
        <dbReference type="Proteomes" id="UP000800092"/>
    </source>
</evidence>
<keyword evidence="2" id="KW-0472">Membrane</keyword>
<reference evidence="3" key="1">
    <citation type="journal article" date="2020" name="Stud. Mycol.">
        <title>101 Dothideomycetes genomes: a test case for predicting lifestyles and emergence of pathogens.</title>
        <authorList>
            <person name="Haridas S."/>
            <person name="Albert R."/>
            <person name="Binder M."/>
            <person name="Bloem J."/>
            <person name="Labutti K."/>
            <person name="Salamov A."/>
            <person name="Andreopoulos B."/>
            <person name="Baker S."/>
            <person name="Barry K."/>
            <person name="Bills G."/>
            <person name="Bluhm B."/>
            <person name="Cannon C."/>
            <person name="Castanera R."/>
            <person name="Culley D."/>
            <person name="Daum C."/>
            <person name="Ezra D."/>
            <person name="Gonzalez J."/>
            <person name="Henrissat B."/>
            <person name="Kuo A."/>
            <person name="Liang C."/>
            <person name="Lipzen A."/>
            <person name="Lutzoni F."/>
            <person name="Magnuson J."/>
            <person name="Mondo S."/>
            <person name="Nolan M."/>
            <person name="Ohm R."/>
            <person name="Pangilinan J."/>
            <person name="Park H.-J."/>
            <person name="Ramirez L."/>
            <person name="Alfaro M."/>
            <person name="Sun H."/>
            <person name="Tritt A."/>
            <person name="Yoshinaga Y."/>
            <person name="Zwiers L.-H."/>
            <person name="Turgeon B."/>
            <person name="Goodwin S."/>
            <person name="Spatafora J."/>
            <person name="Crous P."/>
            <person name="Grigoriev I."/>
        </authorList>
    </citation>
    <scope>NUCLEOTIDE SEQUENCE</scope>
    <source>
        <strain evidence="3">Tuck. ex Michener</strain>
    </source>
</reference>
<keyword evidence="2" id="KW-0812">Transmembrane</keyword>
<protein>
    <submittedName>
        <fullName evidence="3">Uncharacterized protein</fullName>
    </submittedName>
</protein>
<gene>
    <name evidence="3" type="ORF">EV356DRAFT_515377</name>
</gene>
<feature type="region of interest" description="Disordered" evidence="1">
    <location>
        <begin position="1"/>
        <end position="162"/>
    </location>
</feature>
<feature type="compositionally biased region" description="Polar residues" evidence="1">
    <location>
        <begin position="87"/>
        <end position="123"/>
    </location>
</feature>